<evidence type="ECO:0000313" key="7">
    <source>
        <dbReference type="EMBL" id="AHB59650.1"/>
    </source>
</evidence>
<name>A4LAA7_PHYSO</name>
<keyword evidence="4 5" id="KW-0732">Signal</keyword>
<evidence type="ECO:0000256" key="3">
    <source>
        <dbReference type="ARBA" id="ARBA00022525"/>
    </source>
</evidence>
<sequence length="126" mass="14118">MRLTNTLVVAVAAILLASENAFSAATDADQATVSKFAAAEFDTLVDVLTTESKRSLRATVDDGEERYKLFKIEALQQGKWTSFFKKWSSNGRTESDIKKKLANVKWLSESDKSKIVDNYVFHLRGH</sequence>
<comment type="function">
    <text evidence="5">Effector that suppresses plant defense responses during pathogen infection.</text>
</comment>
<protein>
    <recommendedName>
        <fullName evidence="5">RxLR effector protein</fullName>
    </recommendedName>
</protein>
<accession>A4LAA7</accession>
<proteinExistence type="evidence at transcript level"/>
<dbReference type="GO" id="GO:0005576">
    <property type="term" value="C:extracellular region"/>
    <property type="evidence" value="ECO:0007669"/>
    <property type="project" value="UniProtKB-SubCell"/>
</dbReference>
<evidence type="ECO:0000256" key="1">
    <source>
        <dbReference type="ARBA" id="ARBA00004613"/>
    </source>
</evidence>
<dbReference type="Pfam" id="PF16810">
    <property type="entry name" value="RXLR"/>
    <property type="match status" value="1"/>
</dbReference>
<dbReference type="RefSeq" id="XP_009532445.1">
    <property type="nucleotide sequence ID" value="XM_009534150.1"/>
</dbReference>
<reference evidence="6" key="1">
    <citation type="journal article" date="2009" name="PLoS ONE">
        <title>Copy number variation and transcriptional polymorphisms of Phytophthora sojae RXLR effector genes Avr1a and Avr3a.</title>
        <authorList>
            <person name="Qutob D."/>
            <person name="Tedman-Jones J."/>
            <person name="Dong S."/>
            <person name="Kuflu K."/>
            <person name="Pham H."/>
            <person name="Wang Y."/>
            <person name="Dou D."/>
            <person name="Kale S.D."/>
            <person name="Arredondo F.D."/>
            <person name="Tyler B.M."/>
            <person name="Gijzen M."/>
        </authorList>
    </citation>
    <scope>NUCLEOTIDE SEQUENCE</scope>
    <source>
        <strain evidence="6">Race 2</strain>
    </source>
</reference>
<evidence type="ECO:0000256" key="4">
    <source>
        <dbReference type="ARBA" id="ARBA00022729"/>
    </source>
</evidence>
<dbReference type="EMBL" id="EF467992">
    <property type="protein sequence ID" value="ABO48503.1"/>
    <property type="molecule type" value="mRNA"/>
</dbReference>
<comment type="similarity">
    <text evidence="2 5">Belongs to the RxLR effector family.</text>
</comment>
<comment type="subcellular location">
    <subcellularLocation>
        <location evidence="1 5">Secreted</location>
    </subcellularLocation>
</comment>
<organism evidence="6">
    <name type="scientific">Phytophthora sojae</name>
    <name type="common">Soybean stem and root rot agent</name>
    <name type="synonym">Phytophthora megasperma f. sp. glycines</name>
    <dbReference type="NCBI Taxonomy" id="67593"/>
    <lineage>
        <taxon>Eukaryota</taxon>
        <taxon>Sar</taxon>
        <taxon>Stramenopiles</taxon>
        <taxon>Oomycota</taxon>
        <taxon>Peronosporomycetes</taxon>
        <taxon>Peronosporales</taxon>
        <taxon>Peronosporaceae</taxon>
        <taxon>Phytophthora</taxon>
    </lineage>
</organism>
<feature type="chain" id="PRO_5007635036" description="RxLR effector protein" evidence="5">
    <location>
        <begin position="24"/>
        <end position="126"/>
    </location>
</feature>
<dbReference type="PHI-base" id="PHI:5106"/>
<dbReference type="VEuPathDB" id="FungiDB:PHYSODRAFT_518183"/>
<dbReference type="InterPro" id="IPR031825">
    <property type="entry name" value="RXLR"/>
</dbReference>
<feature type="signal peptide" evidence="5">
    <location>
        <begin position="1"/>
        <end position="23"/>
    </location>
</feature>
<evidence type="ECO:0000256" key="2">
    <source>
        <dbReference type="ARBA" id="ARBA00010400"/>
    </source>
</evidence>
<evidence type="ECO:0000256" key="5">
    <source>
        <dbReference type="RuleBase" id="RU367124"/>
    </source>
</evidence>
<dbReference type="SMR" id="A4LAA7"/>
<keyword evidence="3 5" id="KW-0964">Secreted</keyword>
<evidence type="ECO:0000313" key="6">
    <source>
        <dbReference type="EMBL" id="ABO48503.1"/>
    </source>
</evidence>
<dbReference type="KEGG" id="psoj:PHYSODRAFT_518183"/>
<dbReference type="AlphaFoldDB" id="A4LAA7"/>
<gene>
    <name evidence="7" type="primary">Avr1c</name>
</gene>
<reference evidence="7" key="2">
    <citation type="journal article" date="2014" name="PLoS ONE">
        <title>Genome Re-Sequencing and Functional Analysis Places the Phytophthora sojae Avirulence Genes Avr1c and Avr1a in a Tandem Repeat at a Single Locus.</title>
        <authorList>
            <person name="Na R."/>
            <person name="Yu D."/>
            <person name="Chapman B.P."/>
            <person name="Zhang Y."/>
            <person name="Kuflu K."/>
            <person name="Austin R."/>
            <person name="Qutob D."/>
            <person name="Zhao J."/>
            <person name="Wang Y."/>
            <person name="Gijzen M."/>
        </authorList>
    </citation>
    <scope>NUCLEOTIDE SEQUENCE</scope>
    <source>
        <strain evidence="7">P6497</strain>
    </source>
</reference>
<dbReference type="EMBL" id="KF661323">
    <property type="protein sequence ID" value="AHB59650.1"/>
    <property type="molecule type" value="Genomic_DNA"/>
</dbReference>
<comment type="domain">
    <text evidence="5">The RxLR-dEER motif acts to carry the protein into the host cell cytoplasm through binding to cell surface phosphatidylinositol-3-phosphate.</text>
</comment>